<proteinExistence type="predicted"/>
<dbReference type="InterPro" id="IPR045121">
    <property type="entry name" value="CoAse"/>
</dbReference>
<feature type="domain" description="Nudix hydrolase" evidence="7">
    <location>
        <begin position="31"/>
        <end position="193"/>
    </location>
</feature>
<dbReference type="AlphaFoldDB" id="A0A364L908"/>
<dbReference type="STRING" id="1196081.A0A364L908"/>
<keyword evidence="3" id="KW-0479">Metal-binding</keyword>
<evidence type="ECO:0000256" key="5">
    <source>
        <dbReference type="ARBA" id="ARBA00022842"/>
    </source>
</evidence>
<protein>
    <recommendedName>
        <fullName evidence="7">Nudix hydrolase domain-containing protein</fullName>
    </recommendedName>
</protein>
<dbReference type="GeneID" id="63797526"/>
<dbReference type="EMBL" id="MIKG01000018">
    <property type="protein sequence ID" value="RAO72300.1"/>
    <property type="molecule type" value="Genomic_DNA"/>
</dbReference>
<reference evidence="8 9" key="1">
    <citation type="journal article" date="2017" name="Biotechnol. Biofuels">
        <title>Differential beta-glucosidase expression as a function of carbon source availability in Talaromyces amestolkiae: a genomic and proteomic approach.</title>
        <authorList>
            <person name="de Eugenio L.I."/>
            <person name="Mendez-Liter J.A."/>
            <person name="Nieto-Dominguez M."/>
            <person name="Alonso L."/>
            <person name="Gil-Munoz J."/>
            <person name="Barriuso J."/>
            <person name="Prieto A."/>
            <person name="Martinez M.J."/>
        </authorList>
    </citation>
    <scope>NUCLEOTIDE SEQUENCE [LARGE SCALE GENOMIC DNA]</scope>
    <source>
        <strain evidence="8 9">CIB</strain>
    </source>
</reference>
<dbReference type="GO" id="GO:0046872">
    <property type="term" value="F:metal ion binding"/>
    <property type="evidence" value="ECO:0007669"/>
    <property type="project" value="UniProtKB-KW"/>
</dbReference>
<dbReference type="PANTHER" id="PTHR12992">
    <property type="entry name" value="NUDIX HYDROLASE"/>
    <property type="match status" value="1"/>
</dbReference>
<organism evidence="8 9">
    <name type="scientific">Talaromyces amestolkiae</name>
    <dbReference type="NCBI Taxonomy" id="1196081"/>
    <lineage>
        <taxon>Eukaryota</taxon>
        <taxon>Fungi</taxon>
        <taxon>Dikarya</taxon>
        <taxon>Ascomycota</taxon>
        <taxon>Pezizomycotina</taxon>
        <taxon>Eurotiomycetes</taxon>
        <taxon>Eurotiomycetidae</taxon>
        <taxon>Eurotiales</taxon>
        <taxon>Trichocomaceae</taxon>
        <taxon>Talaromyces</taxon>
        <taxon>Talaromyces sect. Talaromyces</taxon>
    </lineage>
</organism>
<dbReference type="GO" id="GO:0015938">
    <property type="term" value="P:coenzyme A catabolic process"/>
    <property type="evidence" value="ECO:0007669"/>
    <property type="project" value="TreeGrafter"/>
</dbReference>
<name>A0A364L908_TALAM</name>
<evidence type="ECO:0000259" key="7">
    <source>
        <dbReference type="PROSITE" id="PS51462"/>
    </source>
</evidence>
<dbReference type="InterPro" id="IPR000086">
    <property type="entry name" value="NUDIX_hydrolase_dom"/>
</dbReference>
<dbReference type="OrthoDB" id="206213at2759"/>
<keyword evidence="5" id="KW-0460">Magnesium</keyword>
<sequence length="342" mass="38437">MSPLSPESAKAIARLRAYKPPPSNYDSVPLTRRAAVLILLYADLNGDLKTVLTIRAKTLSSFAGHAAFPGGTPTQSQCFRSSAKDLSSYLNLGKADSAHETAFQTARREATEEIGLPNIGEPLFPPFKVEHLCELPASLARNELVVRPCVAFLHSYDETTGKTADPETALIPRLDAKEVAAVFTARFQDFLRKEVDFSSSGSLEEEDVEKQQPEDWYQGSWTTWHESNWRMHHFYIPISEKSVTKSRPKRKSKNLQDFAITKLEERERSGEISRYKVWGMTARILVDAARLAYDQEPEFEHNSHFGDEEIIAKLRRIGRLGAVRGPGDELTRETMQKAAKLS</sequence>
<evidence type="ECO:0000256" key="3">
    <source>
        <dbReference type="ARBA" id="ARBA00022723"/>
    </source>
</evidence>
<dbReference type="SUPFAM" id="SSF55811">
    <property type="entry name" value="Nudix"/>
    <property type="match status" value="1"/>
</dbReference>
<keyword evidence="4" id="KW-0378">Hydrolase</keyword>
<accession>A0A364L908</accession>
<evidence type="ECO:0000256" key="6">
    <source>
        <dbReference type="ARBA" id="ARBA00023211"/>
    </source>
</evidence>
<gene>
    <name evidence="8" type="ORF">BHQ10_008312</name>
</gene>
<evidence type="ECO:0000313" key="9">
    <source>
        <dbReference type="Proteomes" id="UP000249363"/>
    </source>
</evidence>
<dbReference type="RefSeq" id="XP_040736814.1">
    <property type="nucleotide sequence ID" value="XM_040881104.1"/>
</dbReference>
<dbReference type="Proteomes" id="UP000249363">
    <property type="component" value="Unassembled WGS sequence"/>
</dbReference>
<dbReference type="CDD" id="cd03426">
    <property type="entry name" value="NUDIX_CoAse_Nudt7"/>
    <property type="match status" value="1"/>
</dbReference>
<evidence type="ECO:0000313" key="8">
    <source>
        <dbReference type="EMBL" id="RAO72300.1"/>
    </source>
</evidence>
<keyword evidence="9" id="KW-1185">Reference proteome</keyword>
<comment type="cofactor">
    <cofactor evidence="1">
        <name>Mn(2+)</name>
        <dbReference type="ChEBI" id="CHEBI:29035"/>
    </cofactor>
</comment>
<comment type="caution">
    <text evidence="8">The sequence shown here is derived from an EMBL/GenBank/DDBJ whole genome shotgun (WGS) entry which is preliminary data.</text>
</comment>
<dbReference type="Gene3D" id="3.90.79.10">
    <property type="entry name" value="Nucleoside Triphosphate Pyrophosphohydrolase"/>
    <property type="match status" value="1"/>
</dbReference>
<evidence type="ECO:0000256" key="1">
    <source>
        <dbReference type="ARBA" id="ARBA00001936"/>
    </source>
</evidence>
<comment type="cofactor">
    <cofactor evidence="2">
        <name>Mg(2+)</name>
        <dbReference type="ChEBI" id="CHEBI:18420"/>
    </cofactor>
</comment>
<dbReference type="PANTHER" id="PTHR12992:SF24">
    <property type="entry name" value="PEROXISOMAL COENZYME A DIPHOSPHATASE NUDT7"/>
    <property type="match status" value="1"/>
</dbReference>
<keyword evidence="6" id="KW-0464">Manganese</keyword>
<dbReference type="InterPro" id="IPR015797">
    <property type="entry name" value="NUDIX_hydrolase-like_dom_sf"/>
</dbReference>
<dbReference type="GO" id="GO:0010945">
    <property type="term" value="F:coenzyme A diphosphatase activity"/>
    <property type="evidence" value="ECO:0007669"/>
    <property type="project" value="InterPro"/>
</dbReference>
<evidence type="ECO:0000256" key="4">
    <source>
        <dbReference type="ARBA" id="ARBA00022801"/>
    </source>
</evidence>
<evidence type="ECO:0000256" key="2">
    <source>
        <dbReference type="ARBA" id="ARBA00001946"/>
    </source>
</evidence>
<dbReference type="PROSITE" id="PS51462">
    <property type="entry name" value="NUDIX"/>
    <property type="match status" value="1"/>
</dbReference>